<dbReference type="PROSITE" id="PS51301">
    <property type="entry name" value="KILA_N"/>
    <property type="match status" value="1"/>
</dbReference>
<comment type="caution">
    <text evidence="3">The sequence shown here is derived from an EMBL/GenBank/DDBJ whole genome shotgun (WGS) entry which is preliminary data.</text>
</comment>
<keyword evidence="4" id="KW-1185">Reference proteome</keyword>
<organism evidence="3 4">
    <name type="scientific">Cymbomonas tetramitiformis</name>
    <dbReference type="NCBI Taxonomy" id="36881"/>
    <lineage>
        <taxon>Eukaryota</taxon>
        <taxon>Viridiplantae</taxon>
        <taxon>Chlorophyta</taxon>
        <taxon>Pyramimonadophyceae</taxon>
        <taxon>Pyramimonadales</taxon>
        <taxon>Pyramimonadaceae</taxon>
        <taxon>Cymbomonas</taxon>
    </lineage>
</organism>
<accession>A0AAE0H510</accession>
<reference evidence="3 4" key="1">
    <citation type="journal article" date="2015" name="Genome Biol. Evol.">
        <title>Comparative Genomics of a Bacterivorous Green Alga Reveals Evolutionary Causalities and Consequences of Phago-Mixotrophic Mode of Nutrition.</title>
        <authorList>
            <person name="Burns J.A."/>
            <person name="Paasch A."/>
            <person name="Narechania A."/>
            <person name="Kim E."/>
        </authorList>
    </citation>
    <scope>NUCLEOTIDE SEQUENCE [LARGE SCALE GENOMIC DNA]</scope>
    <source>
        <strain evidence="3 4">PLY_AMNH</strain>
    </source>
</reference>
<evidence type="ECO:0000256" key="1">
    <source>
        <dbReference type="SAM" id="Coils"/>
    </source>
</evidence>
<keyword evidence="1" id="KW-0175">Coiled coil</keyword>
<evidence type="ECO:0000313" key="4">
    <source>
        <dbReference type="Proteomes" id="UP001190700"/>
    </source>
</evidence>
<sequence length="553" mass="63048">MQTIDDADAAEDVIATPNAARATETTLAQNRFERNGKVYMFEADMNTTICMNNRYADVFAFCAKNNKHWKHYMENKHTQETIEELEIRLGVDKGSLIERHHMGRGGHPTVFVHPALFLCVAQWISPAKHAEVALVYQRYSEGDVTLAKDILHRFDEANGTRTQSLVREGQAGADDEWVLHQADAELTRKRAQEEDDERQRTLAKARKLDDYELQEKECNLRRLQLELQQKEKEVEIRVAKLYQELETQKNTDAQELEIRKSKDAHDLRVHQFRDIKSAFESCLDIPGVGEAERGVYRAHIHNAVTEMSGNVSSALAIAPSAAPINVTVNNNNNPTNNTGITTAVQPCEVTPEELTWQHLWKKRGTSENPALSIASFLNDSEEPRVQEYRDKMRAHKNFIKTFGTKLATSWRAAHDRYHIPEQSSTVQNVQTGIHASGCKQYYEADRPLMRQVQSWENRWLQRGTRVNNAVSISAFLKDSTEAKAAEYKALVAKDPQVIKSFGVKLAEAWRVAHSGKDLPKVERKVAGQVRRVAQYYEADRPLMREVIDSFLDN</sequence>
<evidence type="ECO:0000259" key="2">
    <source>
        <dbReference type="PROSITE" id="PS51301"/>
    </source>
</evidence>
<proteinExistence type="predicted"/>
<protein>
    <recommendedName>
        <fullName evidence="2">KilA-N domain-containing protein</fullName>
    </recommendedName>
</protein>
<dbReference type="AlphaFoldDB" id="A0AAE0H510"/>
<feature type="coiled-coil region" evidence="1">
    <location>
        <begin position="213"/>
        <end position="251"/>
    </location>
</feature>
<feature type="domain" description="KilA-N" evidence="2">
    <location>
        <begin position="36"/>
        <end position="139"/>
    </location>
</feature>
<dbReference type="InterPro" id="IPR017880">
    <property type="entry name" value="KilA_N"/>
</dbReference>
<dbReference type="InterPro" id="IPR018004">
    <property type="entry name" value="KilA/APSES_HTH"/>
</dbReference>
<dbReference type="Pfam" id="PF04383">
    <property type="entry name" value="KilA-N"/>
    <property type="match status" value="1"/>
</dbReference>
<dbReference type="Proteomes" id="UP001190700">
    <property type="component" value="Unassembled WGS sequence"/>
</dbReference>
<name>A0AAE0H510_9CHLO</name>
<dbReference type="EMBL" id="LGRX02000025">
    <property type="protein sequence ID" value="KAK3289815.1"/>
    <property type="molecule type" value="Genomic_DNA"/>
</dbReference>
<gene>
    <name evidence="3" type="ORF">CYMTET_2746</name>
</gene>
<evidence type="ECO:0000313" key="3">
    <source>
        <dbReference type="EMBL" id="KAK3289815.1"/>
    </source>
</evidence>